<keyword evidence="5 7" id="KW-0687">Ribonucleoprotein</keyword>
<evidence type="ECO:0000313" key="9">
    <source>
        <dbReference type="Proteomes" id="UP000599024"/>
    </source>
</evidence>
<keyword evidence="2 7" id="KW-0699">rRNA-binding</keyword>
<accession>A0A8J6N8I8</accession>
<evidence type="ECO:0000313" key="8">
    <source>
        <dbReference type="EMBL" id="MBC8207642.1"/>
    </source>
</evidence>
<keyword evidence="3 7" id="KW-0694">RNA-binding</keyword>
<dbReference type="PANTHER" id="PTHR12899:SF3">
    <property type="entry name" value="LARGE RIBOSOMAL SUBUNIT PROTEIN UL18M"/>
    <property type="match status" value="1"/>
</dbReference>
<evidence type="ECO:0000256" key="4">
    <source>
        <dbReference type="ARBA" id="ARBA00022980"/>
    </source>
</evidence>
<dbReference type="InterPro" id="IPR005484">
    <property type="entry name" value="Ribosomal_uL18_bac/plant/anim"/>
</dbReference>
<dbReference type="Gene3D" id="3.30.420.100">
    <property type="match status" value="1"/>
</dbReference>
<evidence type="ECO:0000256" key="3">
    <source>
        <dbReference type="ARBA" id="ARBA00022884"/>
    </source>
</evidence>
<name>A0A8J6N8I8_9BACT</name>
<gene>
    <name evidence="7 8" type="primary">rplR</name>
    <name evidence="8" type="ORF">H8E79_00525</name>
</gene>
<dbReference type="SUPFAM" id="SSF53137">
    <property type="entry name" value="Translational machinery components"/>
    <property type="match status" value="1"/>
</dbReference>
<dbReference type="GO" id="GO:0003735">
    <property type="term" value="F:structural constituent of ribosome"/>
    <property type="evidence" value="ECO:0007669"/>
    <property type="project" value="InterPro"/>
</dbReference>
<evidence type="ECO:0000256" key="6">
    <source>
        <dbReference type="ARBA" id="ARBA00035197"/>
    </source>
</evidence>
<dbReference type="InterPro" id="IPR057268">
    <property type="entry name" value="Ribosomal_L18"/>
</dbReference>
<dbReference type="Proteomes" id="UP000599024">
    <property type="component" value="Unassembled WGS sequence"/>
</dbReference>
<dbReference type="Pfam" id="PF00861">
    <property type="entry name" value="Ribosomal_L18p"/>
    <property type="match status" value="1"/>
</dbReference>
<comment type="similarity">
    <text evidence="1 7">Belongs to the universal ribosomal protein uL18 family.</text>
</comment>
<dbReference type="FunFam" id="3.30.420.100:FF:000001">
    <property type="entry name" value="50S ribosomal protein L18"/>
    <property type="match status" value="1"/>
</dbReference>
<evidence type="ECO:0000256" key="5">
    <source>
        <dbReference type="ARBA" id="ARBA00023274"/>
    </source>
</evidence>
<dbReference type="InterPro" id="IPR004389">
    <property type="entry name" value="Ribosomal_uL18_bac-type"/>
</dbReference>
<dbReference type="NCBIfam" id="TIGR00060">
    <property type="entry name" value="L18_bact"/>
    <property type="match status" value="1"/>
</dbReference>
<protein>
    <recommendedName>
        <fullName evidence="6 7">Large ribosomal subunit protein uL18</fullName>
    </recommendedName>
</protein>
<evidence type="ECO:0000256" key="1">
    <source>
        <dbReference type="ARBA" id="ARBA00007116"/>
    </source>
</evidence>
<dbReference type="PANTHER" id="PTHR12899">
    <property type="entry name" value="39S RIBOSOMAL PROTEIN L18, MITOCHONDRIAL"/>
    <property type="match status" value="1"/>
</dbReference>
<keyword evidence="4 7" id="KW-0689">Ribosomal protein</keyword>
<dbReference type="EMBL" id="JACNLK010000008">
    <property type="protein sequence ID" value="MBC8207642.1"/>
    <property type="molecule type" value="Genomic_DNA"/>
</dbReference>
<dbReference type="GO" id="GO:0006412">
    <property type="term" value="P:translation"/>
    <property type="evidence" value="ECO:0007669"/>
    <property type="project" value="UniProtKB-UniRule"/>
</dbReference>
<dbReference type="AlphaFoldDB" id="A0A8J6N8I8"/>
<evidence type="ECO:0000256" key="2">
    <source>
        <dbReference type="ARBA" id="ARBA00022730"/>
    </source>
</evidence>
<dbReference type="GO" id="GO:0008097">
    <property type="term" value="F:5S rRNA binding"/>
    <property type="evidence" value="ECO:0007669"/>
    <property type="project" value="TreeGrafter"/>
</dbReference>
<comment type="subunit">
    <text evidence="7">Part of the 50S ribosomal subunit; part of the 5S rRNA/L5/L18/L25 subcomplex. Contacts the 5S and 23S rRNAs.</text>
</comment>
<reference evidence="8 9" key="1">
    <citation type="submission" date="2020-08" db="EMBL/GenBank/DDBJ databases">
        <title>Bridging the membrane lipid divide: bacteria of the FCB group superphylum have the potential to synthesize archaeal ether lipids.</title>
        <authorList>
            <person name="Villanueva L."/>
            <person name="Von Meijenfeldt F.A.B."/>
            <person name="Westbye A.B."/>
            <person name="Yadav S."/>
            <person name="Hopmans E.C."/>
            <person name="Dutilh B.E."/>
            <person name="Sinninghe Damste J.S."/>
        </authorList>
    </citation>
    <scope>NUCLEOTIDE SEQUENCE [LARGE SCALE GENOMIC DNA]</scope>
    <source>
        <strain evidence="8">NIOZ-UU81</strain>
    </source>
</reference>
<organism evidence="8 9">
    <name type="scientific">Candidatus Desulfatifera sulfidica</name>
    <dbReference type="NCBI Taxonomy" id="2841691"/>
    <lineage>
        <taxon>Bacteria</taxon>
        <taxon>Pseudomonadati</taxon>
        <taxon>Thermodesulfobacteriota</taxon>
        <taxon>Desulfobulbia</taxon>
        <taxon>Desulfobulbales</taxon>
        <taxon>Desulfobulbaceae</taxon>
        <taxon>Candidatus Desulfatifera</taxon>
    </lineage>
</organism>
<evidence type="ECO:0000256" key="7">
    <source>
        <dbReference type="HAMAP-Rule" id="MF_01337"/>
    </source>
</evidence>
<dbReference type="GO" id="GO:0022625">
    <property type="term" value="C:cytosolic large ribosomal subunit"/>
    <property type="evidence" value="ECO:0007669"/>
    <property type="project" value="TreeGrafter"/>
</dbReference>
<proteinExistence type="inferred from homology"/>
<comment type="caution">
    <text evidence="8">The sequence shown here is derived from an EMBL/GenBank/DDBJ whole genome shotgun (WGS) entry which is preliminary data.</text>
</comment>
<comment type="function">
    <text evidence="7">This is one of the proteins that bind and probably mediate the attachment of the 5S RNA into the large ribosomal subunit, where it forms part of the central protuberance.</text>
</comment>
<dbReference type="HAMAP" id="MF_01337_B">
    <property type="entry name" value="Ribosomal_uL18_B"/>
    <property type="match status" value="1"/>
</dbReference>
<sequence length="121" mass="13062">MAKTNPKKLARARRVLRIRKKISGTTACPRLRVFKSNKHIYAQIVDDSCGCTLAAMSTVDKGYEPVADADKKGQAEKVGELIAARAKAAGITKVVFDRGGCIYHGRVKALSEGARKGGLEF</sequence>
<dbReference type="CDD" id="cd00432">
    <property type="entry name" value="Ribosomal_L18_L5e"/>
    <property type="match status" value="1"/>
</dbReference>